<feature type="compositionally biased region" description="Polar residues" evidence="1">
    <location>
        <begin position="1"/>
        <end position="26"/>
    </location>
</feature>
<feature type="non-terminal residue" evidence="2">
    <location>
        <position position="1"/>
    </location>
</feature>
<sequence length="88" mass="9668">FPSQENAPENSNQNWSSLKGSDQSAQDGGEWERRVVASIAKKLKRCQRGAPFGSHRRVRDQGPRRSGAEIADQAILSALVRKYKTGGS</sequence>
<dbReference type="RefSeq" id="WP_207797764.1">
    <property type="nucleotide sequence ID" value="NZ_LODW01000111.1"/>
</dbReference>
<name>A0ABX4JJA2_9HYPH</name>
<organism evidence="2 3">
    <name type="scientific">Rhizobium hidalgonense</name>
    <dbReference type="NCBI Taxonomy" id="1538159"/>
    <lineage>
        <taxon>Bacteria</taxon>
        <taxon>Pseudomonadati</taxon>
        <taxon>Pseudomonadota</taxon>
        <taxon>Alphaproteobacteria</taxon>
        <taxon>Hyphomicrobiales</taxon>
        <taxon>Rhizobiaceae</taxon>
        <taxon>Rhizobium/Agrobacterium group</taxon>
        <taxon>Rhizobium</taxon>
    </lineage>
</organism>
<evidence type="ECO:0000313" key="2">
    <source>
        <dbReference type="EMBL" id="PDT19046.1"/>
    </source>
</evidence>
<comment type="caution">
    <text evidence="2">The sequence shown here is derived from an EMBL/GenBank/DDBJ whole genome shotgun (WGS) entry which is preliminary data.</text>
</comment>
<keyword evidence="3" id="KW-1185">Reference proteome</keyword>
<protein>
    <submittedName>
        <fullName evidence="2">Uncharacterized protein</fullName>
    </submittedName>
</protein>
<dbReference type="EMBL" id="NWSY01000077">
    <property type="protein sequence ID" value="PDT19046.1"/>
    <property type="molecule type" value="Genomic_DNA"/>
</dbReference>
<feature type="region of interest" description="Disordered" evidence="1">
    <location>
        <begin position="47"/>
        <end position="69"/>
    </location>
</feature>
<gene>
    <name evidence="2" type="ORF">CO674_35315</name>
</gene>
<evidence type="ECO:0000313" key="3">
    <source>
        <dbReference type="Proteomes" id="UP000219914"/>
    </source>
</evidence>
<accession>A0ABX4JJA2</accession>
<reference evidence="2 3" key="1">
    <citation type="submission" date="2017-09" db="EMBL/GenBank/DDBJ databases">
        <title>Comparative genomics of rhizobia isolated from Phaseolus vulgaris in China.</title>
        <authorList>
            <person name="Tong W."/>
        </authorList>
    </citation>
    <scope>NUCLEOTIDE SEQUENCE [LARGE SCALE GENOMIC DNA]</scope>
    <source>
        <strain evidence="2 3">FH14</strain>
    </source>
</reference>
<proteinExistence type="predicted"/>
<dbReference type="Proteomes" id="UP000219914">
    <property type="component" value="Unassembled WGS sequence"/>
</dbReference>
<feature type="region of interest" description="Disordered" evidence="1">
    <location>
        <begin position="1"/>
        <end position="32"/>
    </location>
</feature>
<evidence type="ECO:0000256" key="1">
    <source>
        <dbReference type="SAM" id="MobiDB-lite"/>
    </source>
</evidence>